<name>A0ABP0CB62_9PEZI</name>
<proteinExistence type="predicted"/>
<evidence type="ECO:0000256" key="1">
    <source>
        <dbReference type="SAM" id="MobiDB-lite"/>
    </source>
</evidence>
<sequence length="714" mass="76707">MADAPTDAEIDTVDASDATPARESANGPYAKLAVSGAHNQQEVEQGSTSQLQDSNHDHQPQNRYHHQHSQHTFPHPHHHSHHHRTASRQTPAYEASDASTPTRTRSTSSSTFTPLSTFPSSTSRAHPIGDNLEILTNIDNLDNIDTRNPYNSIVRAEHVQVTGGADTRDIHDYINTTEPDHVPFAQLHSYYPSSQHQQQQQQPSQTTNGFLTLPLPQPHSLLASPQLGIGSRVRRRGTAGASRGSASQSRSRNHSHSRRTSLEENNTQDTTHRSVNDDNNTNEDQEGLGSGGDNDADDNDDAAESVDSHALAWDQTCLRIAYLVSTMVTPSANASVGGGIDADGRASETLAAARNDSQSANGGEGPSDSASNHKDMTSNEASHSNVPGFLDTFVERCNKGWSGSDPTKKRRKIAQIMHWQSEVLAFSKTVYCGCANGSPIPDDSLFAAAAPTAAAPPAQSANAAAAGNGSCGHCGYPLTPKRPVVWVSDPRDHNDEDVFKKVRRSQEGAGDSLRKAFKSIRGFVLNKKNKRSVSTPATTTAAAVAGTSTVPSPPTRTPPAQPSASPATANAAASAVLDKPTTCRRAWSQWDEINTENLRNTSEEMKALFFPQTDMYHVQVDGSEASNTVQGVKLSGLSSPQSKKPDDATHESKGKNVVDQRGGDGHDEDDEDYDPDEADSQGELNTLHETQARLRRAERLLQKNVVAAAQTAGN</sequence>
<feature type="region of interest" description="Disordered" evidence="1">
    <location>
        <begin position="1"/>
        <end position="127"/>
    </location>
</feature>
<feature type="region of interest" description="Disordered" evidence="1">
    <location>
        <begin position="634"/>
        <end position="689"/>
    </location>
</feature>
<feature type="compositionally biased region" description="Basic residues" evidence="1">
    <location>
        <begin position="63"/>
        <end position="86"/>
    </location>
</feature>
<feature type="compositionally biased region" description="Acidic residues" evidence="1">
    <location>
        <begin position="1"/>
        <end position="14"/>
    </location>
</feature>
<protein>
    <submittedName>
        <fullName evidence="2">Uncharacterized protein</fullName>
    </submittedName>
</protein>
<feature type="compositionally biased region" description="Low complexity" evidence="1">
    <location>
        <begin position="238"/>
        <end position="250"/>
    </location>
</feature>
<evidence type="ECO:0000313" key="3">
    <source>
        <dbReference type="Proteomes" id="UP001642406"/>
    </source>
</evidence>
<keyword evidence="3" id="KW-1185">Reference proteome</keyword>
<gene>
    <name evidence="2" type="ORF">SBRCBS47491_006920</name>
</gene>
<organism evidence="2 3">
    <name type="scientific">Sporothrix bragantina</name>
    <dbReference type="NCBI Taxonomy" id="671064"/>
    <lineage>
        <taxon>Eukaryota</taxon>
        <taxon>Fungi</taxon>
        <taxon>Dikarya</taxon>
        <taxon>Ascomycota</taxon>
        <taxon>Pezizomycotina</taxon>
        <taxon>Sordariomycetes</taxon>
        <taxon>Sordariomycetidae</taxon>
        <taxon>Ophiostomatales</taxon>
        <taxon>Ophiostomataceae</taxon>
        <taxon>Sporothrix</taxon>
    </lineage>
</organism>
<reference evidence="2 3" key="1">
    <citation type="submission" date="2024-01" db="EMBL/GenBank/DDBJ databases">
        <authorList>
            <person name="Allen C."/>
            <person name="Tagirdzhanova G."/>
        </authorList>
    </citation>
    <scope>NUCLEOTIDE SEQUENCE [LARGE SCALE GENOMIC DNA]</scope>
</reference>
<feature type="compositionally biased region" description="Low complexity" evidence="1">
    <location>
        <begin position="99"/>
        <end position="124"/>
    </location>
</feature>
<comment type="caution">
    <text evidence="2">The sequence shown here is derived from an EMBL/GenBank/DDBJ whole genome shotgun (WGS) entry which is preliminary data.</text>
</comment>
<feature type="compositionally biased region" description="Acidic residues" evidence="1">
    <location>
        <begin position="666"/>
        <end position="680"/>
    </location>
</feature>
<accession>A0ABP0CB62</accession>
<dbReference type="Proteomes" id="UP001642406">
    <property type="component" value="Unassembled WGS sequence"/>
</dbReference>
<feature type="compositionally biased region" description="Polar residues" evidence="1">
    <location>
        <begin position="37"/>
        <end position="53"/>
    </location>
</feature>
<evidence type="ECO:0000313" key="2">
    <source>
        <dbReference type="EMBL" id="CAK7228479.1"/>
    </source>
</evidence>
<feature type="region of interest" description="Disordered" evidence="1">
    <location>
        <begin position="529"/>
        <end position="580"/>
    </location>
</feature>
<feature type="compositionally biased region" description="Pro residues" evidence="1">
    <location>
        <begin position="551"/>
        <end position="561"/>
    </location>
</feature>
<feature type="compositionally biased region" description="Low complexity" evidence="1">
    <location>
        <begin position="532"/>
        <end position="550"/>
    </location>
</feature>
<feature type="region of interest" description="Disordered" evidence="1">
    <location>
        <begin position="353"/>
        <end position="385"/>
    </location>
</feature>
<feature type="compositionally biased region" description="Acidic residues" evidence="1">
    <location>
        <begin position="294"/>
        <end position="304"/>
    </location>
</feature>
<feature type="region of interest" description="Disordered" evidence="1">
    <location>
        <begin position="192"/>
        <end position="307"/>
    </location>
</feature>
<dbReference type="EMBL" id="CAWUHC010000072">
    <property type="protein sequence ID" value="CAK7228479.1"/>
    <property type="molecule type" value="Genomic_DNA"/>
</dbReference>
<feature type="compositionally biased region" description="Basic and acidic residues" evidence="1">
    <location>
        <begin position="643"/>
        <end position="665"/>
    </location>
</feature>
<feature type="compositionally biased region" description="Low complexity" evidence="1">
    <location>
        <begin position="562"/>
        <end position="575"/>
    </location>
</feature>
<feature type="compositionally biased region" description="Low complexity" evidence="1">
    <location>
        <begin position="192"/>
        <end position="205"/>
    </location>
</feature>